<protein>
    <submittedName>
        <fullName evidence="2">Uncharacterized protein</fullName>
    </submittedName>
</protein>
<name>A0ABD0KZM8_9CAEN</name>
<feature type="non-terminal residue" evidence="2">
    <location>
        <position position="59"/>
    </location>
</feature>
<dbReference type="EMBL" id="JACVVK020000103">
    <property type="protein sequence ID" value="KAK7492471.1"/>
    <property type="molecule type" value="Genomic_DNA"/>
</dbReference>
<dbReference type="Proteomes" id="UP001519460">
    <property type="component" value="Unassembled WGS sequence"/>
</dbReference>
<evidence type="ECO:0000313" key="3">
    <source>
        <dbReference type="Proteomes" id="UP001519460"/>
    </source>
</evidence>
<comment type="caution">
    <text evidence="2">The sequence shown here is derived from an EMBL/GenBank/DDBJ whole genome shotgun (WGS) entry which is preliminary data.</text>
</comment>
<organism evidence="2 3">
    <name type="scientific">Batillaria attramentaria</name>
    <dbReference type="NCBI Taxonomy" id="370345"/>
    <lineage>
        <taxon>Eukaryota</taxon>
        <taxon>Metazoa</taxon>
        <taxon>Spiralia</taxon>
        <taxon>Lophotrochozoa</taxon>
        <taxon>Mollusca</taxon>
        <taxon>Gastropoda</taxon>
        <taxon>Caenogastropoda</taxon>
        <taxon>Sorbeoconcha</taxon>
        <taxon>Cerithioidea</taxon>
        <taxon>Batillariidae</taxon>
        <taxon>Batillaria</taxon>
    </lineage>
</organism>
<reference evidence="2 3" key="1">
    <citation type="journal article" date="2023" name="Sci. Data">
        <title>Genome assembly of the Korean intertidal mud-creeper Batillaria attramentaria.</title>
        <authorList>
            <person name="Patra A.K."/>
            <person name="Ho P.T."/>
            <person name="Jun S."/>
            <person name="Lee S.J."/>
            <person name="Kim Y."/>
            <person name="Won Y.J."/>
        </authorList>
    </citation>
    <scope>NUCLEOTIDE SEQUENCE [LARGE SCALE GENOMIC DNA]</scope>
    <source>
        <strain evidence="2">Wonlab-2016</strain>
    </source>
</reference>
<evidence type="ECO:0000313" key="2">
    <source>
        <dbReference type="EMBL" id="KAK7492471.1"/>
    </source>
</evidence>
<feature type="region of interest" description="Disordered" evidence="1">
    <location>
        <begin position="1"/>
        <end position="27"/>
    </location>
</feature>
<evidence type="ECO:0000256" key="1">
    <source>
        <dbReference type="SAM" id="MobiDB-lite"/>
    </source>
</evidence>
<dbReference type="AlphaFoldDB" id="A0ABD0KZM8"/>
<gene>
    <name evidence="2" type="ORF">BaRGS_00016344</name>
</gene>
<sequence length="59" mass="6033">MATQVADRTRKTVGNKTGGGDGRSAHINLPTADYGTTTTISPAGPILCGVWGRTASTSR</sequence>
<keyword evidence="3" id="KW-1185">Reference proteome</keyword>
<proteinExistence type="predicted"/>
<accession>A0ABD0KZM8</accession>